<dbReference type="AlphaFoldDB" id="A0AAD7ZT19"/>
<reference evidence="1" key="1">
    <citation type="journal article" date="2023" name="IScience">
        <title>Live-bearing cockroach genome reveals convergent evolutionary mechanisms linked to viviparity in insects and beyond.</title>
        <authorList>
            <person name="Fouks B."/>
            <person name="Harrison M.C."/>
            <person name="Mikhailova A.A."/>
            <person name="Marchal E."/>
            <person name="English S."/>
            <person name="Carruthers M."/>
            <person name="Jennings E.C."/>
            <person name="Chiamaka E.L."/>
            <person name="Frigard R.A."/>
            <person name="Pippel M."/>
            <person name="Attardo G.M."/>
            <person name="Benoit J.B."/>
            <person name="Bornberg-Bauer E."/>
            <person name="Tobe S.S."/>
        </authorList>
    </citation>
    <scope>NUCLEOTIDE SEQUENCE</scope>
    <source>
        <strain evidence="1">Stay&amp;Tobe</strain>
    </source>
</reference>
<accession>A0AAD7ZT19</accession>
<organism evidence="1 2">
    <name type="scientific">Diploptera punctata</name>
    <name type="common">Pacific beetle cockroach</name>
    <dbReference type="NCBI Taxonomy" id="6984"/>
    <lineage>
        <taxon>Eukaryota</taxon>
        <taxon>Metazoa</taxon>
        <taxon>Ecdysozoa</taxon>
        <taxon>Arthropoda</taxon>
        <taxon>Hexapoda</taxon>
        <taxon>Insecta</taxon>
        <taxon>Pterygota</taxon>
        <taxon>Neoptera</taxon>
        <taxon>Polyneoptera</taxon>
        <taxon>Dictyoptera</taxon>
        <taxon>Blattodea</taxon>
        <taxon>Blaberoidea</taxon>
        <taxon>Blaberidae</taxon>
        <taxon>Diplopterinae</taxon>
        <taxon>Diploptera</taxon>
    </lineage>
</organism>
<name>A0AAD7ZT19_DIPPU</name>
<evidence type="ECO:0000313" key="1">
    <source>
        <dbReference type="EMBL" id="KAJ9586354.1"/>
    </source>
</evidence>
<protein>
    <submittedName>
        <fullName evidence="1">Uncharacterized protein</fullName>
    </submittedName>
</protein>
<keyword evidence="2" id="KW-1185">Reference proteome</keyword>
<feature type="non-terminal residue" evidence="1">
    <location>
        <position position="1"/>
    </location>
</feature>
<proteinExistence type="predicted"/>
<dbReference type="Proteomes" id="UP001233999">
    <property type="component" value="Unassembled WGS sequence"/>
</dbReference>
<dbReference type="EMBL" id="JASPKZ010007170">
    <property type="protein sequence ID" value="KAJ9586354.1"/>
    <property type="molecule type" value="Genomic_DNA"/>
</dbReference>
<sequence>LRISDSQLKIVMQGSSLLFHLSIDHILRQLISSTTSKEHDYILMLQYLTLMKLLFDTPDCMIYSYQNTKGFMFSGEHGSSRSTSKFMGYLRNT</sequence>
<comment type="caution">
    <text evidence="1">The sequence shown here is derived from an EMBL/GenBank/DDBJ whole genome shotgun (WGS) entry which is preliminary data.</text>
</comment>
<feature type="non-terminal residue" evidence="1">
    <location>
        <position position="93"/>
    </location>
</feature>
<evidence type="ECO:0000313" key="2">
    <source>
        <dbReference type="Proteomes" id="UP001233999"/>
    </source>
</evidence>
<gene>
    <name evidence="1" type="ORF">L9F63_019999</name>
</gene>
<reference evidence="1" key="2">
    <citation type="submission" date="2023-05" db="EMBL/GenBank/DDBJ databases">
        <authorList>
            <person name="Fouks B."/>
        </authorList>
    </citation>
    <scope>NUCLEOTIDE SEQUENCE</scope>
    <source>
        <strain evidence="1">Stay&amp;Tobe</strain>
        <tissue evidence="1">Testes</tissue>
    </source>
</reference>